<keyword evidence="3" id="KW-0720">Serine protease</keyword>
<evidence type="ECO:0000256" key="4">
    <source>
        <dbReference type="SAM" id="MobiDB-lite"/>
    </source>
</evidence>
<feature type="transmembrane region" description="Helical" evidence="5">
    <location>
        <begin position="33"/>
        <end position="58"/>
    </location>
</feature>
<keyword evidence="2" id="KW-0378">Hydrolase</keyword>
<evidence type="ECO:0000313" key="7">
    <source>
        <dbReference type="Proteomes" id="UP001418796"/>
    </source>
</evidence>
<dbReference type="SUPFAM" id="SSF50494">
    <property type="entry name" value="Trypsin-like serine proteases"/>
    <property type="match status" value="1"/>
</dbReference>
<gene>
    <name evidence="6" type="ORF">MKY91_10910</name>
</gene>
<evidence type="ECO:0000256" key="1">
    <source>
        <dbReference type="ARBA" id="ARBA00022670"/>
    </source>
</evidence>
<dbReference type="Gene3D" id="2.40.10.120">
    <property type="match status" value="1"/>
</dbReference>
<dbReference type="Proteomes" id="UP001418796">
    <property type="component" value="Unassembled WGS sequence"/>
</dbReference>
<dbReference type="RefSeq" id="WP_343130549.1">
    <property type="nucleotide sequence ID" value="NZ_JBCITK010000001.1"/>
</dbReference>
<evidence type="ECO:0000256" key="5">
    <source>
        <dbReference type="SAM" id="Phobius"/>
    </source>
</evidence>
<dbReference type="EMBL" id="JBCITK010000001">
    <property type="protein sequence ID" value="MEN0643656.1"/>
    <property type="molecule type" value="Genomic_DNA"/>
</dbReference>
<protein>
    <submittedName>
        <fullName evidence="6">Trypsin-like peptidase domain-containing protein</fullName>
    </submittedName>
</protein>
<evidence type="ECO:0000313" key="6">
    <source>
        <dbReference type="EMBL" id="MEN0643656.1"/>
    </source>
</evidence>
<evidence type="ECO:0000256" key="2">
    <source>
        <dbReference type="ARBA" id="ARBA00022801"/>
    </source>
</evidence>
<dbReference type="PANTHER" id="PTHR43343:SF3">
    <property type="entry name" value="PROTEASE DO-LIKE 8, CHLOROPLASTIC"/>
    <property type="match status" value="1"/>
</dbReference>
<keyword evidence="5" id="KW-0472">Membrane</keyword>
<dbReference type="InterPro" id="IPR001940">
    <property type="entry name" value="Peptidase_S1C"/>
</dbReference>
<accession>A0ABU9VIB7</accession>
<dbReference type="Pfam" id="PF13365">
    <property type="entry name" value="Trypsin_2"/>
    <property type="match status" value="1"/>
</dbReference>
<name>A0ABU9VIB7_9BACI</name>
<evidence type="ECO:0000256" key="3">
    <source>
        <dbReference type="ARBA" id="ARBA00022825"/>
    </source>
</evidence>
<dbReference type="InterPro" id="IPR051201">
    <property type="entry name" value="Chloro_Bact_Ser_Proteases"/>
</dbReference>
<sequence>MNDDRREDEMMEGEPDPEDFLPDERERKKPSRWWVKVAAIFLALILLGNAGAFLLQYYGADGRELMEQSEELSTQPDIQSYKESIVHVQRNGSKGTGFFYGKEGQILTNHHVAEGDGPLIVTTVNGEKYQADIVHEDEELDLALLTIETDQTHEALPLSDSGTSDQQSVYIIGNPLLYDHIAITGHITEHEEQYDAIQIDASIFQGHSGSPVISDSGEVVGVIYAKTIPGFASEQDSVGLAIPIDRVHSFLTEAND</sequence>
<dbReference type="PANTHER" id="PTHR43343">
    <property type="entry name" value="PEPTIDASE S12"/>
    <property type="match status" value="1"/>
</dbReference>
<keyword evidence="1" id="KW-0645">Protease</keyword>
<keyword evidence="5" id="KW-1133">Transmembrane helix</keyword>
<dbReference type="PRINTS" id="PR00834">
    <property type="entry name" value="PROTEASES2C"/>
</dbReference>
<feature type="region of interest" description="Disordered" evidence="4">
    <location>
        <begin position="1"/>
        <end position="25"/>
    </location>
</feature>
<feature type="compositionally biased region" description="Acidic residues" evidence="4">
    <location>
        <begin position="9"/>
        <end position="21"/>
    </location>
</feature>
<organism evidence="6 7">
    <name type="scientific">Alkalicoccobacillus gibsonii</name>
    <dbReference type="NCBI Taxonomy" id="79881"/>
    <lineage>
        <taxon>Bacteria</taxon>
        <taxon>Bacillati</taxon>
        <taxon>Bacillota</taxon>
        <taxon>Bacilli</taxon>
        <taxon>Bacillales</taxon>
        <taxon>Bacillaceae</taxon>
        <taxon>Alkalicoccobacillus</taxon>
    </lineage>
</organism>
<comment type="caution">
    <text evidence="6">The sequence shown here is derived from an EMBL/GenBank/DDBJ whole genome shotgun (WGS) entry which is preliminary data.</text>
</comment>
<reference evidence="6 7" key="1">
    <citation type="submission" date="2024-03" db="EMBL/GenBank/DDBJ databases">
        <title>Bacilli Hybrid Assemblies.</title>
        <authorList>
            <person name="Kovac J."/>
        </authorList>
    </citation>
    <scope>NUCLEOTIDE SEQUENCE [LARGE SCALE GENOMIC DNA]</scope>
    <source>
        <strain evidence="6 7">FSL R7-0666</strain>
    </source>
</reference>
<keyword evidence="7" id="KW-1185">Reference proteome</keyword>
<proteinExistence type="predicted"/>
<keyword evidence="5" id="KW-0812">Transmembrane</keyword>
<dbReference type="InterPro" id="IPR009003">
    <property type="entry name" value="Peptidase_S1_PA"/>
</dbReference>